<dbReference type="PANTHER" id="PTHR12526">
    <property type="entry name" value="GLYCOSYLTRANSFERASE"/>
    <property type="match status" value="1"/>
</dbReference>
<keyword evidence="3" id="KW-0808">Transferase</keyword>
<accession>A0A328WRY7</accession>
<evidence type="ECO:0000259" key="1">
    <source>
        <dbReference type="Pfam" id="PF00534"/>
    </source>
</evidence>
<protein>
    <submittedName>
        <fullName evidence="3">N-acetylgalactosamine-N, N'-diacetylbacillosaminyl-diphospho-undecaprenol 4-alpha-N-acetylgalactosaminyltransferase</fullName>
    </submittedName>
</protein>
<reference evidence="3 4" key="1">
    <citation type="submission" date="2018-06" db="EMBL/GenBank/DDBJ databases">
        <title>Genomic Encyclopedia of Type Strains, Phase III (KMG-III): the genomes of soil and plant-associated and newly described type strains.</title>
        <authorList>
            <person name="Whitman W."/>
        </authorList>
    </citation>
    <scope>NUCLEOTIDE SEQUENCE [LARGE SCALE GENOMIC DNA]</scope>
    <source>
        <strain evidence="3 4">CGMCC 1.12504</strain>
    </source>
</reference>
<dbReference type="Pfam" id="PF00534">
    <property type="entry name" value="Glycos_transf_1"/>
    <property type="match status" value="1"/>
</dbReference>
<name>A0A328WRY7_9FLAO</name>
<dbReference type="RefSeq" id="WP_112085557.1">
    <property type="nucleotide sequence ID" value="NZ_QLSV01000004.1"/>
</dbReference>
<dbReference type="PANTHER" id="PTHR12526:SF630">
    <property type="entry name" value="GLYCOSYLTRANSFERASE"/>
    <property type="match status" value="1"/>
</dbReference>
<feature type="domain" description="Glycosyl transferase family 1" evidence="1">
    <location>
        <begin position="183"/>
        <end position="348"/>
    </location>
</feature>
<dbReference type="InterPro" id="IPR001296">
    <property type="entry name" value="Glyco_trans_1"/>
</dbReference>
<sequence>MNLNQKRLQDKKIKIGLIGTCLAHGGANKMQALYSIAFEKAGYEVHHILVNSEIDFDYRGKVFDLSKHKKGIFNRLKRFYLLRKFIKFENFDFLIDFRSRTKPMMELLLVKLVFKCHYIPTVHSFELDYYFPKNKLISQFIYQNVFKIVSVSKAIEEKIAAKYGFTNLKTVYNPIDSATILEKAKEPISIDYPYFLAVGRMDEDNIKQFDQLIKTYSQSNLSSSEFHLVLLGDGVLKNDFEMLAAQYHLQHKIHFYGFQQNPYPFMKKAHFLVLSSKNEGFPTVLNEALACGTPVVSFDCESGPNEIIDHEVNGLLVENQNFEALKNAMERMISDKELYSNCKKNAQNKKDLHSFEKTIEHWKTFLKVE</sequence>
<dbReference type="GO" id="GO:0016757">
    <property type="term" value="F:glycosyltransferase activity"/>
    <property type="evidence" value="ECO:0007669"/>
    <property type="project" value="InterPro"/>
</dbReference>
<evidence type="ECO:0000313" key="4">
    <source>
        <dbReference type="Proteomes" id="UP000249518"/>
    </source>
</evidence>
<comment type="caution">
    <text evidence="3">The sequence shown here is derived from an EMBL/GenBank/DDBJ whole genome shotgun (WGS) entry which is preliminary data.</text>
</comment>
<evidence type="ECO:0000313" key="3">
    <source>
        <dbReference type="EMBL" id="RAR49110.1"/>
    </source>
</evidence>
<keyword evidence="4" id="KW-1185">Reference proteome</keyword>
<dbReference type="Proteomes" id="UP000249518">
    <property type="component" value="Unassembled WGS sequence"/>
</dbReference>
<dbReference type="Pfam" id="PF13439">
    <property type="entry name" value="Glyco_transf_4"/>
    <property type="match status" value="1"/>
</dbReference>
<dbReference type="Gene3D" id="3.40.50.2000">
    <property type="entry name" value="Glycogen Phosphorylase B"/>
    <property type="match status" value="2"/>
</dbReference>
<dbReference type="InterPro" id="IPR028098">
    <property type="entry name" value="Glyco_trans_4-like_N"/>
</dbReference>
<evidence type="ECO:0000259" key="2">
    <source>
        <dbReference type="Pfam" id="PF13439"/>
    </source>
</evidence>
<dbReference type="AlphaFoldDB" id="A0A328WRY7"/>
<dbReference type="CDD" id="cd03811">
    <property type="entry name" value="GT4_GT28_WabH-like"/>
    <property type="match status" value="1"/>
</dbReference>
<dbReference type="EMBL" id="QLSV01000004">
    <property type="protein sequence ID" value="RAR49110.1"/>
    <property type="molecule type" value="Genomic_DNA"/>
</dbReference>
<gene>
    <name evidence="3" type="ORF">B0I10_104255</name>
</gene>
<dbReference type="SUPFAM" id="SSF53756">
    <property type="entry name" value="UDP-Glycosyltransferase/glycogen phosphorylase"/>
    <property type="match status" value="1"/>
</dbReference>
<proteinExistence type="predicted"/>
<dbReference type="OrthoDB" id="798298at2"/>
<organism evidence="3 4">
    <name type="scientific">Flavobacterium lacus</name>
    <dbReference type="NCBI Taxonomy" id="1353778"/>
    <lineage>
        <taxon>Bacteria</taxon>
        <taxon>Pseudomonadati</taxon>
        <taxon>Bacteroidota</taxon>
        <taxon>Flavobacteriia</taxon>
        <taxon>Flavobacteriales</taxon>
        <taxon>Flavobacteriaceae</taxon>
        <taxon>Flavobacterium</taxon>
    </lineage>
</organism>
<feature type="domain" description="Glycosyltransferase subfamily 4-like N-terminal" evidence="2">
    <location>
        <begin position="25"/>
        <end position="177"/>
    </location>
</feature>